<dbReference type="InterPro" id="IPR023353">
    <property type="entry name" value="LemA-like_dom_sf"/>
</dbReference>
<evidence type="ECO:0000313" key="6">
    <source>
        <dbReference type="EMBL" id="SFN07537.1"/>
    </source>
</evidence>
<dbReference type="Pfam" id="PF04011">
    <property type="entry name" value="LemA"/>
    <property type="match status" value="1"/>
</dbReference>
<evidence type="ECO:0000256" key="4">
    <source>
        <dbReference type="ARBA" id="ARBA00022989"/>
    </source>
</evidence>
<evidence type="ECO:0000313" key="7">
    <source>
        <dbReference type="Proteomes" id="UP000199036"/>
    </source>
</evidence>
<sequence length="167" mass="18993">MLAAVCIAILAVFLFAIYVIVLYNKLSVRKNQVKSTLSTLNMLFVQRAALIPNLILILKKHVVLDEEMLQEILALRNPVNFSNSKELYLQPEEGSSVLKQIILQIEDDPELKFNRQFSQLKYAFTECKEQITAERALLGASIIKYNNTVVTFPCKIIAKILGFTPYL</sequence>
<evidence type="ECO:0000256" key="1">
    <source>
        <dbReference type="ARBA" id="ARBA00004167"/>
    </source>
</evidence>
<dbReference type="SUPFAM" id="SSF140478">
    <property type="entry name" value="LemA-like"/>
    <property type="match status" value="1"/>
</dbReference>
<evidence type="ECO:0000256" key="2">
    <source>
        <dbReference type="ARBA" id="ARBA00008854"/>
    </source>
</evidence>
<dbReference type="OrthoDB" id="9804152at2"/>
<dbReference type="PANTHER" id="PTHR34478">
    <property type="entry name" value="PROTEIN LEMA"/>
    <property type="match status" value="1"/>
</dbReference>
<name>A0A1I4W2E6_9FLAO</name>
<comment type="similarity">
    <text evidence="2">Belongs to the LemA family.</text>
</comment>
<keyword evidence="3" id="KW-0812">Transmembrane</keyword>
<keyword evidence="4" id="KW-1133">Transmembrane helix</keyword>
<dbReference type="Gene3D" id="1.20.1440.20">
    <property type="entry name" value="LemA-like domain"/>
    <property type="match status" value="1"/>
</dbReference>
<dbReference type="InterPro" id="IPR007156">
    <property type="entry name" value="MamQ_LemA"/>
</dbReference>
<dbReference type="Proteomes" id="UP000199036">
    <property type="component" value="Unassembled WGS sequence"/>
</dbReference>
<proteinExistence type="inferred from homology"/>
<gene>
    <name evidence="6" type="ORF">SAMN05421741_10121</name>
</gene>
<dbReference type="AlphaFoldDB" id="A0A1I4W2E6"/>
<dbReference type="EMBL" id="FOVI01000001">
    <property type="protein sequence ID" value="SFN07537.1"/>
    <property type="molecule type" value="Genomic_DNA"/>
</dbReference>
<dbReference type="PANTHER" id="PTHR34478:SF1">
    <property type="entry name" value="PROTEIN LEMA"/>
    <property type="match status" value="1"/>
</dbReference>
<evidence type="ECO:0000256" key="5">
    <source>
        <dbReference type="ARBA" id="ARBA00023136"/>
    </source>
</evidence>
<reference evidence="7" key="1">
    <citation type="submission" date="2016-10" db="EMBL/GenBank/DDBJ databases">
        <authorList>
            <person name="Varghese N."/>
            <person name="Submissions S."/>
        </authorList>
    </citation>
    <scope>NUCLEOTIDE SEQUENCE [LARGE SCALE GENOMIC DNA]</scope>
    <source>
        <strain evidence="7">DS-12</strain>
    </source>
</reference>
<keyword evidence="7" id="KW-1185">Reference proteome</keyword>
<dbReference type="STRING" id="913024.SAMN05421741_10121"/>
<accession>A0A1I4W2E6</accession>
<protein>
    <submittedName>
        <fullName evidence="6">Uncharacterized conserved protein</fullName>
    </submittedName>
</protein>
<evidence type="ECO:0000256" key="3">
    <source>
        <dbReference type="ARBA" id="ARBA00022692"/>
    </source>
</evidence>
<comment type="subcellular location">
    <subcellularLocation>
        <location evidence="1">Membrane</location>
        <topology evidence="1">Single-pass membrane protein</topology>
    </subcellularLocation>
</comment>
<keyword evidence="5" id="KW-0472">Membrane</keyword>
<dbReference type="GO" id="GO:0016020">
    <property type="term" value="C:membrane"/>
    <property type="evidence" value="ECO:0007669"/>
    <property type="project" value="UniProtKB-SubCell"/>
</dbReference>
<organism evidence="6 7">
    <name type="scientific">Paenimyroides ummariense</name>
    <dbReference type="NCBI Taxonomy" id="913024"/>
    <lineage>
        <taxon>Bacteria</taxon>
        <taxon>Pseudomonadati</taxon>
        <taxon>Bacteroidota</taxon>
        <taxon>Flavobacteriia</taxon>
        <taxon>Flavobacteriales</taxon>
        <taxon>Flavobacteriaceae</taxon>
        <taxon>Paenimyroides</taxon>
    </lineage>
</organism>